<dbReference type="NCBIfam" id="TIGR00369">
    <property type="entry name" value="unchar_dom_1"/>
    <property type="match status" value="1"/>
</dbReference>
<dbReference type="InterPro" id="IPR029069">
    <property type="entry name" value="HotDog_dom_sf"/>
</dbReference>
<evidence type="ECO:0000256" key="1">
    <source>
        <dbReference type="ARBA" id="ARBA00022801"/>
    </source>
</evidence>
<keyword evidence="1" id="KW-0378">Hydrolase</keyword>
<keyword evidence="4" id="KW-1185">Reference proteome</keyword>
<reference evidence="3" key="1">
    <citation type="submission" date="2022-12" db="EMBL/GenBank/DDBJ databases">
        <authorList>
            <person name="Krivoruchko A.V."/>
            <person name="Elkin A."/>
        </authorList>
    </citation>
    <scope>NUCLEOTIDE SEQUENCE</scope>
    <source>
        <strain evidence="3">IEGM 249</strain>
    </source>
</reference>
<feature type="domain" description="Thioesterase" evidence="2">
    <location>
        <begin position="55"/>
        <end position="129"/>
    </location>
</feature>
<dbReference type="Pfam" id="PF03061">
    <property type="entry name" value="4HBT"/>
    <property type="match status" value="1"/>
</dbReference>
<evidence type="ECO:0000313" key="4">
    <source>
        <dbReference type="Proteomes" id="UP001066327"/>
    </source>
</evidence>
<gene>
    <name evidence="3" type="ORF">O4328_43735</name>
</gene>
<protein>
    <submittedName>
        <fullName evidence="3">PaaI family thioesterase</fullName>
    </submittedName>
</protein>
<dbReference type="Gene3D" id="3.10.129.10">
    <property type="entry name" value="Hotdog Thioesterase"/>
    <property type="match status" value="1"/>
</dbReference>
<dbReference type="Proteomes" id="UP001066327">
    <property type="component" value="Unassembled WGS sequence"/>
</dbReference>
<evidence type="ECO:0000259" key="2">
    <source>
        <dbReference type="Pfam" id="PF03061"/>
    </source>
</evidence>
<name>A0ABT4NWR6_RHOOP</name>
<evidence type="ECO:0000313" key="3">
    <source>
        <dbReference type="EMBL" id="MCZ4590453.1"/>
    </source>
</evidence>
<sequence length="144" mass="15917">MPTADVVTPPLGMDQHDAYRPDWLREVIGIRNVRTETDKITLTIRPERGICNHLGIVHGGLHITLIDHVMCGVLSSTRPDRYELLDLSLVYHRPASLLTEPDLVLHAVIDRQGRRITTVTASIASRSGRILTTAHGTFVPDGNA</sequence>
<dbReference type="EMBL" id="JAPWIS010000050">
    <property type="protein sequence ID" value="MCZ4590453.1"/>
    <property type="molecule type" value="Genomic_DNA"/>
</dbReference>
<dbReference type="RefSeq" id="WP_269593057.1">
    <property type="nucleotide sequence ID" value="NZ_JAPWIS010000050.1"/>
</dbReference>
<organism evidence="3 4">
    <name type="scientific">Rhodococcus opacus</name>
    <name type="common">Nocardia opaca</name>
    <dbReference type="NCBI Taxonomy" id="37919"/>
    <lineage>
        <taxon>Bacteria</taxon>
        <taxon>Bacillati</taxon>
        <taxon>Actinomycetota</taxon>
        <taxon>Actinomycetes</taxon>
        <taxon>Mycobacteriales</taxon>
        <taxon>Nocardiaceae</taxon>
        <taxon>Rhodococcus</taxon>
    </lineage>
</organism>
<comment type="caution">
    <text evidence="3">The sequence shown here is derived from an EMBL/GenBank/DDBJ whole genome shotgun (WGS) entry which is preliminary data.</text>
</comment>
<dbReference type="CDD" id="cd03443">
    <property type="entry name" value="PaaI_thioesterase"/>
    <property type="match status" value="1"/>
</dbReference>
<accession>A0ABT4NWR6</accession>
<dbReference type="SUPFAM" id="SSF54637">
    <property type="entry name" value="Thioesterase/thiol ester dehydrase-isomerase"/>
    <property type="match status" value="1"/>
</dbReference>
<dbReference type="InterPro" id="IPR006683">
    <property type="entry name" value="Thioestr_dom"/>
</dbReference>
<proteinExistence type="predicted"/>
<dbReference type="InterPro" id="IPR003736">
    <property type="entry name" value="PAAI_dom"/>
</dbReference>